<evidence type="ECO:0000256" key="2">
    <source>
        <dbReference type="ARBA" id="ARBA00022448"/>
    </source>
</evidence>
<organism evidence="11 12">
    <name type="scientific">Fimbriiglobus ruber</name>
    <dbReference type="NCBI Taxonomy" id="1908690"/>
    <lineage>
        <taxon>Bacteria</taxon>
        <taxon>Pseudomonadati</taxon>
        <taxon>Planctomycetota</taxon>
        <taxon>Planctomycetia</taxon>
        <taxon>Gemmatales</taxon>
        <taxon>Gemmataceae</taxon>
        <taxon>Fimbriiglobus</taxon>
    </lineage>
</organism>
<keyword evidence="12" id="KW-1185">Reference proteome</keyword>
<dbReference type="Proteomes" id="UP000214646">
    <property type="component" value="Unassembled WGS sequence"/>
</dbReference>
<accession>A0A225D9I6</accession>
<evidence type="ECO:0000256" key="4">
    <source>
        <dbReference type="ARBA" id="ARBA00022692"/>
    </source>
</evidence>
<feature type="transmembrane region" description="Helical" evidence="9">
    <location>
        <begin position="12"/>
        <end position="34"/>
    </location>
</feature>
<gene>
    <name evidence="11" type="ORF">FRUB_07390</name>
</gene>
<comment type="similarity">
    <text evidence="8">Belongs to the exbB/tolQ family.</text>
</comment>
<dbReference type="InterPro" id="IPR002898">
    <property type="entry name" value="MotA_ExbB_proton_chnl"/>
</dbReference>
<feature type="domain" description="MotA/TolQ/ExbB proton channel" evidence="10">
    <location>
        <begin position="77"/>
        <end position="194"/>
    </location>
</feature>
<dbReference type="RefSeq" id="WP_088258102.1">
    <property type="nucleotide sequence ID" value="NZ_NIDE01000014.1"/>
</dbReference>
<dbReference type="EMBL" id="NIDE01000014">
    <property type="protein sequence ID" value="OWK38270.1"/>
    <property type="molecule type" value="Genomic_DNA"/>
</dbReference>
<evidence type="ECO:0000259" key="10">
    <source>
        <dbReference type="Pfam" id="PF01618"/>
    </source>
</evidence>
<feature type="transmembrane region" description="Helical" evidence="9">
    <location>
        <begin position="155"/>
        <end position="182"/>
    </location>
</feature>
<evidence type="ECO:0000313" key="11">
    <source>
        <dbReference type="EMBL" id="OWK38270.1"/>
    </source>
</evidence>
<evidence type="ECO:0000256" key="7">
    <source>
        <dbReference type="ARBA" id="ARBA00023136"/>
    </source>
</evidence>
<dbReference type="GO" id="GO:0017038">
    <property type="term" value="P:protein import"/>
    <property type="evidence" value="ECO:0007669"/>
    <property type="project" value="TreeGrafter"/>
</dbReference>
<dbReference type="GO" id="GO:0005886">
    <property type="term" value="C:plasma membrane"/>
    <property type="evidence" value="ECO:0007669"/>
    <property type="project" value="UniProtKB-SubCell"/>
</dbReference>
<protein>
    <submittedName>
        <fullName evidence="11">MotA/TolQ/ExbB proton channel family protein</fullName>
    </submittedName>
</protein>
<evidence type="ECO:0000256" key="6">
    <source>
        <dbReference type="ARBA" id="ARBA00022989"/>
    </source>
</evidence>
<comment type="caution">
    <text evidence="11">The sequence shown here is derived from an EMBL/GenBank/DDBJ whole genome shotgun (WGS) entry which is preliminary data.</text>
</comment>
<proteinExistence type="inferred from homology"/>
<reference evidence="12" key="1">
    <citation type="submission" date="2017-06" db="EMBL/GenBank/DDBJ databases">
        <title>Genome analysis of Fimbriiglobus ruber SP5, the first member of the order Planctomycetales with confirmed chitinolytic capability.</title>
        <authorList>
            <person name="Ravin N.V."/>
            <person name="Rakitin A.L."/>
            <person name="Ivanova A.A."/>
            <person name="Beletsky A.V."/>
            <person name="Kulichevskaya I.S."/>
            <person name="Mardanov A.V."/>
            <person name="Dedysh S.N."/>
        </authorList>
    </citation>
    <scope>NUCLEOTIDE SEQUENCE [LARGE SCALE GENOMIC DNA]</scope>
    <source>
        <strain evidence="12">SP5</strain>
    </source>
</reference>
<feature type="transmembrane region" description="Helical" evidence="9">
    <location>
        <begin position="110"/>
        <end position="135"/>
    </location>
</feature>
<name>A0A225D9I6_9BACT</name>
<keyword evidence="5 8" id="KW-0653">Protein transport</keyword>
<keyword evidence="6 9" id="KW-1133">Transmembrane helix</keyword>
<keyword evidence="4 9" id="KW-0812">Transmembrane</keyword>
<evidence type="ECO:0000256" key="1">
    <source>
        <dbReference type="ARBA" id="ARBA00004651"/>
    </source>
</evidence>
<evidence type="ECO:0000256" key="3">
    <source>
        <dbReference type="ARBA" id="ARBA00022475"/>
    </source>
</evidence>
<evidence type="ECO:0000256" key="8">
    <source>
        <dbReference type="RuleBase" id="RU004057"/>
    </source>
</evidence>
<dbReference type="InterPro" id="IPR050790">
    <property type="entry name" value="ExbB/TolQ_transport"/>
</dbReference>
<comment type="subcellular location">
    <subcellularLocation>
        <location evidence="1">Cell membrane</location>
        <topology evidence="1">Multi-pass membrane protein</topology>
    </subcellularLocation>
    <subcellularLocation>
        <location evidence="8">Membrane</location>
        <topology evidence="8">Multi-pass membrane protein</topology>
    </subcellularLocation>
</comment>
<evidence type="ECO:0000313" key="12">
    <source>
        <dbReference type="Proteomes" id="UP000214646"/>
    </source>
</evidence>
<keyword evidence="3" id="KW-1003">Cell membrane</keyword>
<dbReference type="Pfam" id="PF01618">
    <property type="entry name" value="MotA_ExbB"/>
    <property type="match status" value="1"/>
</dbReference>
<keyword evidence="7 9" id="KW-0472">Membrane</keyword>
<keyword evidence="2 8" id="KW-0813">Transport</keyword>
<dbReference type="OrthoDB" id="9809716at2"/>
<dbReference type="PANTHER" id="PTHR30625">
    <property type="entry name" value="PROTEIN TOLQ"/>
    <property type="match status" value="1"/>
</dbReference>
<dbReference type="AlphaFoldDB" id="A0A225D9I6"/>
<sequence length="231" mass="25103">MQALTNFFVNEWYFAAPMTLMSLAAFALVSWRFLLNMSAKSNLDELMPDIQENLKRKGVKAAVALCREEKGLIPSVLFVAGLEAAEQGVAAMRRSMASAMELEIVPRLNFLLAPILAIAKISTMVGLLGTVISMINTFNAMSAQSNNPKGMAGYAGSIGLALFATAMGLMTAIPLVFFHVLFKDWIHRFELKMKASAQKLIVLVQNTKSQSEAAGRVAPPVAPPIARVERN</sequence>
<dbReference type="PANTHER" id="PTHR30625:SF15">
    <property type="entry name" value="BIOPOLYMER TRANSPORT PROTEIN EXBB"/>
    <property type="match status" value="1"/>
</dbReference>
<evidence type="ECO:0000256" key="9">
    <source>
        <dbReference type="SAM" id="Phobius"/>
    </source>
</evidence>
<evidence type="ECO:0000256" key="5">
    <source>
        <dbReference type="ARBA" id="ARBA00022927"/>
    </source>
</evidence>